<evidence type="ECO:0000313" key="2">
    <source>
        <dbReference type="Proteomes" id="UP000008525"/>
    </source>
</evidence>
<evidence type="ECO:0000313" key="1">
    <source>
        <dbReference type="EMBL" id="ADT75715.1"/>
    </source>
</evidence>
<name>A0A0H3EXF3_ECOLW</name>
<protein>
    <submittedName>
        <fullName evidence="1">Uncharacterized protein</fullName>
    </submittedName>
</protein>
<dbReference type="KEGG" id="elw:ECW_m2276"/>
<proteinExistence type="predicted"/>
<dbReference type="Proteomes" id="UP000008525">
    <property type="component" value="Chromosome"/>
</dbReference>
<dbReference type="RefSeq" id="WP_001350078.1">
    <property type="nucleotide sequence ID" value="NC_017635.1"/>
</dbReference>
<gene>
    <name evidence="1" type="ordered locus">ECW_m2276</name>
</gene>
<organism evidence="1 2">
    <name type="scientific">Escherichia coli (strain ATCC 9637 / CCM 2024 / DSM 1116 / LMG 11080 / NBRC 13500 / NCIMB 8666 / NRRL B-766 / W)</name>
    <dbReference type="NCBI Taxonomy" id="566546"/>
    <lineage>
        <taxon>Bacteria</taxon>
        <taxon>Pseudomonadati</taxon>
        <taxon>Pseudomonadota</taxon>
        <taxon>Gammaproteobacteria</taxon>
        <taxon>Enterobacterales</taxon>
        <taxon>Enterobacteriaceae</taxon>
        <taxon>Escherichia</taxon>
    </lineage>
</organism>
<accession>A0A0H3EXF3</accession>
<sequence>MSNIINVIQSCIDPTFQLMREQECWVVCEENPGATNKKLLVNGNGIYGFSLDSNSISKPVWKFLKSSALPGVCSVCDGIFVTSHKDVDYFIVIDLKSYNSNGAAKQVVTGIHFCKWLYSVLNLHGHLSRKVDYIGVISKLSRRQQSAKKTTVRSQLPPPEICYNYPVFTLENYNRLSLAHICDFIYNMKK</sequence>
<dbReference type="AlphaFoldDB" id="A0A0H3EXF3"/>
<dbReference type="EMBL" id="CP002185">
    <property type="protein sequence ID" value="ADT75715.1"/>
    <property type="molecule type" value="Genomic_DNA"/>
</dbReference>
<reference evidence="1 2" key="1">
    <citation type="journal article" date="2011" name="BMC Genomics">
        <title>The genome sequence of E. coli W (ATCC 9637): comparative genome analysis and an improved genome-scale reconstruction of E. coli.</title>
        <authorList>
            <person name="Archer C.T."/>
            <person name="Kim J.F."/>
            <person name="Jeong H."/>
            <person name="Park J.H."/>
            <person name="Vickers C.E."/>
            <person name="Lee S.Y."/>
            <person name="Nielsen L.K."/>
        </authorList>
    </citation>
    <scope>NUCLEOTIDE SEQUENCE [LARGE SCALE GENOMIC DNA]</scope>
    <source>
        <strain evidence="2">ATCC 9637 / CCM 2024 / DSM 1116 / LMG 11080 / NBRC 13500 / NCIMB 8666 / NRRL B-766 / W</strain>
    </source>
</reference>